<evidence type="ECO:0000313" key="4">
    <source>
        <dbReference type="Proteomes" id="UP000219636"/>
    </source>
</evidence>
<reference evidence="4" key="1">
    <citation type="submission" date="2017-08" db="EMBL/GenBank/DDBJ databases">
        <authorList>
            <person name="Varghese N."/>
            <person name="Submissions S."/>
        </authorList>
    </citation>
    <scope>NUCLEOTIDE SEQUENCE [LARGE SCALE GENOMIC DNA]</scope>
    <source>
        <strain evidence="4">JC22</strain>
    </source>
</reference>
<evidence type="ECO:0000313" key="3">
    <source>
        <dbReference type="EMBL" id="SOC18443.1"/>
    </source>
</evidence>
<evidence type="ECO:0000259" key="2">
    <source>
        <dbReference type="SMART" id="SM00867"/>
    </source>
</evidence>
<dbReference type="Pfam" id="PF04264">
    <property type="entry name" value="YceI"/>
    <property type="match status" value="1"/>
</dbReference>
<dbReference type="AlphaFoldDB" id="A0A285TBM4"/>
<name>A0A285TBM4_9BACL</name>
<dbReference type="SUPFAM" id="SSF101874">
    <property type="entry name" value="YceI-like"/>
    <property type="match status" value="1"/>
</dbReference>
<feature type="domain" description="Lipid/polyisoprenoid-binding YceI-like" evidence="2">
    <location>
        <begin position="3"/>
        <end position="173"/>
    </location>
</feature>
<gene>
    <name evidence="3" type="ORF">SAMN05880501_110104</name>
</gene>
<dbReference type="OrthoDB" id="9811006at2"/>
<dbReference type="Proteomes" id="UP000219636">
    <property type="component" value="Unassembled WGS sequence"/>
</dbReference>
<dbReference type="Gene3D" id="2.40.128.110">
    <property type="entry name" value="Lipid/polyisoprenoid-binding, YceI-like"/>
    <property type="match status" value="1"/>
</dbReference>
<evidence type="ECO:0000256" key="1">
    <source>
        <dbReference type="ARBA" id="ARBA00008812"/>
    </source>
</evidence>
<organism evidence="3 4">
    <name type="scientific">Ureibacillus xyleni</name>
    <dbReference type="NCBI Taxonomy" id="614648"/>
    <lineage>
        <taxon>Bacteria</taxon>
        <taxon>Bacillati</taxon>
        <taxon>Bacillota</taxon>
        <taxon>Bacilli</taxon>
        <taxon>Bacillales</taxon>
        <taxon>Caryophanaceae</taxon>
        <taxon>Ureibacillus</taxon>
    </lineage>
</organism>
<dbReference type="EMBL" id="OBMQ01000010">
    <property type="protein sequence ID" value="SOC18443.1"/>
    <property type="molecule type" value="Genomic_DNA"/>
</dbReference>
<protein>
    <submittedName>
        <fullName evidence="3">Polyisoprenoid-binding protein YceI</fullName>
    </submittedName>
</protein>
<sequence>MVKYAVDFSHSAITFSVKHMMISNVKGSFDSFTAIVEADTIEDLTTAKISVVIDVASISTKDQARDHHLSSADFFHADKYPKIYFTSKEIIAINEHTYHIIGDLTIKEVTNSIIFTTSFIGHTKSPWGQEKYGFTAETKVNRRDFKLLYNAVLESGGLLIGEDVDVFIDFQLYLV</sequence>
<dbReference type="PANTHER" id="PTHR34406">
    <property type="entry name" value="PROTEIN YCEI"/>
    <property type="match status" value="1"/>
</dbReference>
<dbReference type="InterPro" id="IPR007372">
    <property type="entry name" value="Lipid/polyisoprenoid-bd_YceI"/>
</dbReference>
<accession>A0A285TBM4</accession>
<dbReference type="InterPro" id="IPR036761">
    <property type="entry name" value="TTHA0802/YceI-like_sf"/>
</dbReference>
<proteinExistence type="inferred from homology"/>
<dbReference type="SMART" id="SM00867">
    <property type="entry name" value="YceI"/>
    <property type="match status" value="1"/>
</dbReference>
<dbReference type="PANTHER" id="PTHR34406:SF1">
    <property type="entry name" value="PROTEIN YCEI"/>
    <property type="match status" value="1"/>
</dbReference>
<keyword evidence="4" id="KW-1185">Reference proteome</keyword>
<comment type="similarity">
    <text evidence="1">Belongs to the UPF0312 family.</text>
</comment>
<dbReference type="RefSeq" id="WP_097074329.1">
    <property type="nucleotide sequence ID" value="NZ_OBMQ01000010.1"/>
</dbReference>